<dbReference type="KEGG" id="aplc:110978349"/>
<feature type="region of interest" description="Disordered" evidence="5">
    <location>
        <begin position="468"/>
        <end position="490"/>
    </location>
</feature>
<organism evidence="7 8">
    <name type="scientific">Acanthaster planci</name>
    <name type="common">Crown-of-thorns starfish</name>
    <dbReference type="NCBI Taxonomy" id="133434"/>
    <lineage>
        <taxon>Eukaryota</taxon>
        <taxon>Metazoa</taxon>
        <taxon>Echinodermata</taxon>
        <taxon>Eleutherozoa</taxon>
        <taxon>Asterozoa</taxon>
        <taxon>Asteroidea</taxon>
        <taxon>Valvatacea</taxon>
        <taxon>Valvatida</taxon>
        <taxon>Acanthasteridae</taxon>
        <taxon>Acanthaster</taxon>
    </lineage>
</organism>
<dbReference type="GO" id="GO:0007030">
    <property type="term" value="P:Golgi organization"/>
    <property type="evidence" value="ECO:0007669"/>
    <property type="project" value="TreeGrafter"/>
</dbReference>
<evidence type="ECO:0000256" key="2">
    <source>
        <dbReference type="ARBA" id="ARBA00023034"/>
    </source>
</evidence>
<dbReference type="OrthoDB" id="425925at2759"/>
<evidence type="ECO:0000313" key="7">
    <source>
        <dbReference type="Proteomes" id="UP000694845"/>
    </source>
</evidence>
<dbReference type="GeneID" id="110978349"/>
<keyword evidence="7" id="KW-1185">Reference proteome</keyword>
<feature type="compositionally biased region" description="Polar residues" evidence="5">
    <location>
        <begin position="679"/>
        <end position="710"/>
    </location>
</feature>
<evidence type="ECO:0000313" key="8">
    <source>
        <dbReference type="RefSeq" id="XP_022088978.1"/>
    </source>
</evidence>
<dbReference type="GO" id="GO:0006888">
    <property type="term" value="P:endoplasmic reticulum to Golgi vesicle-mediated transport"/>
    <property type="evidence" value="ECO:0007669"/>
    <property type="project" value="TreeGrafter"/>
</dbReference>
<evidence type="ECO:0000256" key="5">
    <source>
        <dbReference type="SAM" id="MobiDB-lite"/>
    </source>
</evidence>
<feature type="coiled-coil region" evidence="4">
    <location>
        <begin position="2329"/>
        <end position="2380"/>
    </location>
</feature>
<reference evidence="8" key="1">
    <citation type="submission" date="2025-08" db="UniProtKB">
        <authorList>
            <consortium name="RefSeq"/>
        </authorList>
    </citation>
    <scope>IDENTIFICATION</scope>
</reference>
<dbReference type="GO" id="GO:0005794">
    <property type="term" value="C:Golgi apparatus"/>
    <property type="evidence" value="ECO:0007669"/>
    <property type="project" value="UniProtKB-SubCell"/>
</dbReference>
<dbReference type="Pfam" id="PF10375">
    <property type="entry name" value="GRAB"/>
    <property type="match status" value="1"/>
</dbReference>
<feature type="region of interest" description="Disordered" evidence="5">
    <location>
        <begin position="2552"/>
        <end position="2577"/>
    </location>
</feature>
<feature type="coiled-coil region" evidence="4">
    <location>
        <begin position="1661"/>
        <end position="1788"/>
    </location>
</feature>
<feature type="coiled-coil region" evidence="4">
    <location>
        <begin position="559"/>
        <end position="593"/>
    </location>
</feature>
<gene>
    <name evidence="8" type="primary">LOC110978349</name>
</gene>
<evidence type="ECO:0000256" key="4">
    <source>
        <dbReference type="SAM" id="Coils"/>
    </source>
</evidence>
<feature type="coiled-coil region" evidence="4">
    <location>
        <begin position="210"/>
        <end position="277"/>
    </location>
</feature>
<protein>
    <submittedName>
        <fullName evidence="8">Thyroid receptor-interacting protein 11-like isoform X1</fullName>
    </submittedName>
</protein>
<feature type="coiled-coil region" evidence="4">
    <location>
        <begin position="1113"/>
        <end position="1385"/>
    </location>
</feature>
<evidence type="ECO:0000256" key="3">
    <source>
        <dbReference type="ARBA" id="ARBA00023054"/>
    </source>
</evidence>
<feature type="coiled-coil region" evidence="4">
    <location>
        <begin position="159"/>
        <end position="186"/>
    </location>
</feature>
<sequence length="2577" mass="292890">MAWFGEIKNLTGNLTGQLSNVANTAASFTRDVLAEGTEEVSDQSTELKIAQDKIRELQGLVTAQRSENERLKDLNHELADKAEASELQINTISQQYRRVLQEKHDELSVLKQQQQALQDVQQSMLAASTTAAASITHSTSTSSLSGSLVSSDEHDFGDVISSQHEINRLSNEVSRLRSECEHWRQMASVTAQGDKTGPMFEIGLDKDGASSSSAEEILQLKTRIKELERDLSREIDDSQRELSALQDAHSQKLATLGRRHKQEVEDYTQRIEQLEQLLQQPGDSSPTSPPTTPVHTPGSPPSKEAGDLQNKVKELQEALKKSQRNFNHLDESCKRLRVELEQVKQVEKEKSKTAEILKKQVEALKAEKAKGMQENETLRWVKRDLAGKLDAERQENARLLAEYDQVKSQTDDSREKLERLRKGEVLPLQEKLSKMEKEVEDLRRERDQVRSALFATKHRLLAELDASHASTSTTRQELHEARKKFSSGAMQRRTQLLKEKQALVNQMIDVGEQVSEGKTSVALLKAASEQMTDEAEDIITDMGGVEASEEDQDITPDLLHALEVENQQLRQRVEALETEVQQLSVSCTSLAEDKESCESLIVRLNQDLEAVRHTRTDFESRSRSGSQKTLECSGDSETESNARLPLAEADLLRKEEMKRIQYKRPDSPSGTSTDSDRTASSGRTPVQGYSTSESEVPGSQTSAVESSDNISFDGEYDDSIMFSGIKQRFPEAAHVLQEQIEHFELIRADWDMEKQALEEVVVRMREQLKEKDIELQSLTAKQGLREIETQQMDQLEEDLETLQDTVEKMEEEHTQMEQENSSLIQEKEALKKELNELQKEKKTIQEASEALQLEVQSLKSELRHAKAIAANLNQEVEGLRQLRESSSQEVESIKAELKQVQAAAKGYAKQAEEREEALHLQKEASLREDSDRDRLEADLLLLNQQHQQALDQIIKSRDEIREKADGLEVEKMELLSKLNDSQVGLTELDASRNRDKEDIKELREELDKRNSKLSDLSKQREDVEEEILNLRDELEDMGSIKKKLEDTNMELVLRANESKTTLERLEKELMQLKQHSQRMVSLEVKEQLDSSVSELESQLQFAVSSSEERKSTIQHLESRICELEDEVKNLTESKRTIDVAFEGSKAKLEVEVASSEQKAELLLSYEDEIHSLRREKEGLLRQLQQNKHEHESTLQELSQSRELDTSALQSEHEKLIQLKNAKETEVVKLKREYDELQADLSGTKDMLNSTLEGHQQLAEILKNKDDDIKNLAEENSYFFKALEESKTKVKQFEQIRDKLQETEDQLEDTKAKNEALSREIQRLQQDLKDQLERSDVETKTLEVITELEGEVRDLREVLEGKEEEAENLQRIIEEKQSAIVKWEEKSGNQRREYEESQTKILGLESEISSLKGDFLVTAQNLESISEDLQKSQEKLSHERAERQTVSDSQSVLFIEKDNQIIELNERLSSVKDQMKDQEVQHVKELHERNTEVSLLKDKLEKLRQELDSRQKNVSEMKVEHSLALKQKEDELSQLTDRLEQLTRDANLQKAAAPQEDRENGIIQEEVLIKRVPGLHNANTEPLQSRPVGQMSETIVESSLSDNEKHLENALQEKEKEIVLLKESNRSLTGLLEDKSHTAMGNVILVDLHKLQMQVRTYESERSQMMSVLNEKTRECSNLKNEVHRLVKVISAQKTALEKAQEDNKEIQRHLDTPQNDMQKQALQNLSRLIQDKDLEIEALKQKNDSLLQVLQTAEPNSSSDISKVLGDSEQLQKENKMLKEERDQLVVSIHQKHHESLTYYEEVQRLVGVVNEETHKQAELQQRYNSVYADLDDKEKSLSQLALDIEQRDSSLANLQKQLEKKDQSILDLESQLSDMNESVVKQSEELTELANVSQVQEENDHLSALLRTKDEEISDLRASIQAQSERVQLPGISAASEGLIRAEVATVQSAPPPNGETLARKEAEIVQLNEQLEHQTKTLAKRDSAIRIKQEELQHRVEELAALRQEVDVQNQAILERDAALQLKNHQLQTLTSESKSKDVELHGLRSQNQTLSVQLQGFQAENEGLKKDNQALQHAVHNKDGEGRALQDTCNRLAAQVREKEFEIGALKEKNQTLTTLVQQREEGQSGELQRLLRETEAMQKQAQMFQQERDQALLALQRHQADQEALQTEVRSSREREQKLVGELDRLRSHLLQVEEGYTREALQGEEREKELRNRLIAAEEAARTSSSAVHSASKEASSQIESLLDQLHSVTSQKDQALLQLGEAQEQVQQYSTSLANLQMVLEQFTQEKEAAVAADVERYKVRAEEKSKVSEQLFKQTVELQERLAATTEALEAASRLNEQLDRKEEVAVHLREELAKKEELLHEYEARFNELGSANESKVDKPLMKNLLLGYFSAPQKKRPEILKLLGSVLNFSSEELQKIGAEGSQGGWLSGLLGRGTPTSTPPSTPRKTALESSFTEQFVKFLEHESTPTPKARLPLEEMTQEKPRSPRGPAFNPFSAPVPQFSPFIQQHPETPRPQGEPHQFTKPVLAPKSVLPAVPTIAPVVIPDASGRSSPSSKGTPAGLKDILQSQ</sequence>
<comment type="subcellular location">
    <subcellularLocation>
        <location evidence="1">Golgi apparatus</location>
    </subcellularLocation>
</comment>
<evidence type="ECO:0000259" key="6">
    <source>
        <dbReference type="PROSITE" id="PS50913"/>
    </source>
</evidence>
<feature type="compositionally biased region" description="Basic and acidic residues" evidence="5">
    <location>
        <begin position="2482"/>
        <end position="2493"/>
    </location>
</feature>
<feature type="region of interest" description="Disordered" evidence="5">
    <location>
        <begin position="2472"/>
        <end position="2532"/>
    </location>
</feature>
<feature type="coiled-coil region" evidence="4">
    <location>
        <begin position="2265"/>
        <end position="2299"/>
    </location>
</feature>
<accession>A0A8B7Y6Y7</accession>
<feature type="coiled-coil region" evidence="4">
    <location>
        <begin position="2050"/>
        <end position="2077"/>
    </location>
</feature>
<feature type="coiled-coil region" evidence="4">
    <location>
        <begin position="2131"/>
        <end position="2179"/>
    </location>
</feature>
<dbReference type="GO" id="GO:0031267">
    <property type="term" value="F:small GTPase binding"/>
    <property type="evidence" value="ECO:0007669"/>
    <property type="project" value="TreeGrafter"/>
</dbReference>
<feature type="coiled-coil region" evidence="4">
    <location>
        <begin position="47"/>
        <end position="120"/>
    </location>
</feature>
<feature type="region of interest" description="Disordered" evidence="5">
    <location>
        <begin position="615"/>
        <end position="711"/>
    </location>
</feature>
<dbReference type="InterPro" id="IPR019459">
    <property type="entry name" value="GRAB"/>
</dbReference>
<name>A0A8B7Y6Y7_ACAPL</name>
<dbReference type="RefSeq" id="XP_022088978.1">
    <property type="nucleotide sequence ID" value="XM_022233286.1"/>
</dbReference>
<evidence type="ECO:0000256" key="1">
    <source>
        <dbReference type="ARBA" id="ARBA00004555"/>
    </source>
</evidence>
<dbReference type="Proteomes" id="UP000694845">
    <property type="component" value="Unplaced"/>
</dbReference>
<dbReference type="PROSITE" id="PS50913">
    <property type="entry name" value="GRIP"/>
    <property type="match status" value="1"/>
</dbReference>
<dbReference type="PANTHER" id="PTHR18921">
    <property type="entry name" value="MYOSIN HEAVY CHAIN - RELATED"/>
    <property type="match status" value="1"/>
</dbReference>
<feature type="coiled-coil region" evidence="4">
    <location>
        <begin position="1852"/>
        <end position="1886"/>
    </location>
</feature>
<dbReference type="PANTHER" id="PTHR18921:SF2">
    <property type="entry name" value="THYROID RECEPTOR-INTERACTING PROTEIN 11"/>
    <property type="match status" value="1"/>
</dbReference>
<feature type="coiled-coil region" evidence="4">
    <location>
        <begin position="754"/>
        <end position="1085"/>
    </location>
</feature>
<keyword evidence="2" id="KW-0333">Golgi apparatus</keyword>
<feature type="coiled-coil region" evidence="4">
    <location>
        <begin position="1959"/>
        <end position="2007"/>
    </location>
</feature>
<proteinExistence type="predicted"/>
<dbReference type="InterPro" id="IPR000237">
    <property type="entry name" value="GRIP_dom"/>
</dbReference>
<feature type="region of interest" description="Disordered" evidence="5">
    <location>
        <begin position="280"/>
        <end position="309"/>
    </location>
</feature>
<feature type="coiled-coil region" evidence="4">
    <location>
        <begin position="1418"/>
        <end position="1551"/>
    </location>
</feature>
<keyword evidence="3 4" id="KW-0175">Coiled coil</keyword>
<feature type="domain" description="GRIP" evidence="6">
    <location>
        <begin position="2380"/>
        <end position="2429"/>
    </location>
</feature>
<feature type="compositionally biased region" description="Basic and acidic residues" evidence="5">
    <location>
        <begin position="650"/>
        <end position="666"/>
    </location>
</feature>
<feature type="coiled-coil region" evidence="4">
    <location>
        <begin position="1596"/>
        <end position="1623"/>
    </location>
</feature>